<keyword evidence="1" id="KW-0862">Zinc</keyword>
<accession>A0A5A9PPT9</accession>
<organism evidence="4 5">
    <name type="scientific">Triplophysa tibetana</name>
    <dbReference type="NCBI Taxonomy" id="1572043"/>
    <lineage>
        <taxon>Eukaryota</taxon>
        <taxon>Metazoa</taxon>
        <taxon>Chordata</taxon>
        <taxon>Craniata</taxon>
        <taxon>Vertebrata</taxon>
        <taxon>Euteleostomi</taxon>
        <taxon>Actinopterygii</taxon>
        <taxon>Neopterygii</taxon>
        <taxon>Teleostei</taxon>
        <taxon>Ostariophysi</taxon>
        <taxon>Cypriniformes</taxon>
        <taxon>Nemacheilidae</taxon>
        <taxon>Triplophysa</taxon>
    </lineage>
</organism>
<evidence type="ECO:0000313" key="4">
    <source>
        <dbReference type="EMBL" id="KAA0722767.1"/>
    </source>
</evidence>
<dbReference type="Gene3D" id="4.10.60.10">
    <property type="entry name" value="Zinc finger, CCHC-type"/>
    <property type="match status" value="1"/>
</dbReference>
<dbReference type="PROSITE" id="PS50158">
    <property type="entry name" value="ZF_CCHC"/>
    <property type="match status" value="1"/>
</dbReference>
<feature type="compositionally biased region" description="Low complexity" evidence="2">
    <location>
        <begin position="306"/>
        <end position="320"/>
    </location>
</feature>
<protein>
    <recommendedName>
        <fullName evidence="3">CCHC-type domain-containing protein</fullName>
    </recommendedName>
</protein>
<keyword evidence="5" id="KW-1185">Reference proteome</keyword>
<evidence type="ECO:0000256" key="1">
    <source>
        <dbReference type="PROSITE-ProRule" id="PRU00047"/>
    </source>
</evidence>
<dbReference type="SMART" id="SM00343">
    <property type="entry name" value="ZnF_C2HC"/>
    <property type="match status" value="1"/>
</dbReference>
<name>A0A5A9PPT9_9TELE</name>
<evidence type="ECO:0000256" key="2">
    <source>
        <dbReference type="SAM" id="MobiDB-lite"/>
    </source>
</evidence>
<gene>
    <name evidence="4" type="ORF">E1301_Tti024337</name>
</gene>
<keyword evidence="1" id="KW-0863">Zinc-finger</keyword>
<dbReference type="InterPro" id="IPR036875">
    <property type="entry name" value="Znf_CCHC_sf"/>
</dbReference>
<dbReference type="AlphaFoldDB" id="A0A5A9PPT9"/>
<feature type="region of interest" description="Disordered" evidence="2">
    <location>
        <begin position="275"/>
        <end position="320"/>
    </location>
</feature>
<dbReference type="GO" id="GO:0008270">
    <property type="term" value="F:zinc ion binding"/>
    <property type="evidence" value="ECO:0007669"/>
    <property type="project" value="UniProtKB-KW"/>
</dbReference>
<reference evidence="4 5" key="1">
    <citation type="journal article" date="2019" name="Mol. Ecol. Resour.">
        <title>Chromosome-level genome assembly of Triplophysa tibetana, a fish adapted to the harsh high-altitude environment of the Tibetan Plateau.</title>
        <authorList>
            <person name="Yang X."/>
            <person name="Liu H."/>
            <person name="Ma Z."/>
            <person name="Zou Y."/>
            <person name="Zou M."/>
            <person name="Mao Y."/>
            <person name="Li X."/>
            <person name="Wang H."/>
            <person name="Chen T."/>
            <person name="Wang W."/>
            <person name="Yang R."/>
        </authorList>
    </citation>
    <scope>NUCLEOTIDE SEQUENCE [LARGE SCALE GENOMIC DNA]</scope>
    <source>
        <strain evidence="4">TTIB1903HZAU</strain>
        <tissue evidence="4">Muscle</tissue>
    </source>
</reference>
<evidence type="ECO:0000313" key="5">
    <source>
        <dbReference type="Proteomes" id="UP000324632"/>
    </source>
</evidence>
<keyword evidence="1" id="KW-0479">Metal-binding</keyword>
<proteinExistence type="predicted"/>
<feature type="domain" description="CCHC-type" evidence="3">
    <location>
        <begin position="172"/>
        <end position="188"/>
    </location>
</feature>
<dbReference type="GO" id="GO:0003676">
    <property type="term" value="F:nucleic acid binding"/>
    <property type="evidence" value="ECO:0007669"/>
    <property type="project" value="InterPro"/>
</dbReference>
<sequence length="395" mass="43827">MADSRVGVLKNLTRRHGVKVAAAVSVEDSCLAMGEVVGHDSIVSASKMNSAVVVFLKSVEKANELVEKGIVVNNLFTPVLPLSTPSKKVTLSNIPPFVSDDTLVKILSRYGKLVSPIKKILIGTASPLLKHVVSFRRFAYMILKDSEELDLTFNIKVDNFDYVFYATTDKMKCFNCGGVGHLIRNCPKRNKEDNASTENNGSVSEAQDVVSDITEPVVSLQEDEVNATAVVSEGVSDIITESVLTKDKKDNLKCQLFELCDDVDLESDTTAFKIPGKRKGSSEVQSVKQKKTNIVDDDDDDKEGMESGNESSDSNFSFSQRASSSRDYEVEDIKIFLKATKNKRGVRVCEYFPDIKQFVDKTKMFMAESLFTNKEIYRLKKIVRILNPDLVNDNS</sequence>
<feature type="region of interest" description="Disordered" evidence="2">
    <location>
        <begin position="187"/>
        <end position="208"/>
    </location>
</feature>
<dbReference type="InterPro" id="IPR001878">
    <property type="entry name" value="Znf_CCHC"/>
</dbReference>
<evidence type="ECO:0000259" key="3">
    <source>
        <dbReference type="PROSITE" id="PS50158"/>
    </source>
</evidence>
<dbReference type="Proteomes" id="UP000324632">
    <property type="component" value="Chromosome 3"/>
</dbReference>
<dbReference type="SUPFAM" id="SSF57756">
    <property type="entry name" value="Retrovirus zinc finger-like domains"/>
    <property type="match status" value="1"/>
</dbReference>
<dbReference type="Pfam" id="PF00098">
    <property type="entry name" value="zf-CCHC"/>
    <property type="match status" value="1"/>
</dbReference>
<feature type="compositionally biased region" description="Polar residues" evidence="2">
    <location>
        <begin position="196"/>
        <end position="205"/>
    </location>
</feature>
<comment type="caution">
    <text evidence="4">The sequence shown here is derived from an EMBL/GenBank/DDBJ whole genome shotgun (WGS) entry which is preliminary data.</text>
</comment>
<dbReference type="EMBL" id="SOYY01000003">
    <property type="protein sequence ID" value="KAA0722767.1"/>
    <property type="molecule type" value="Genomic_DNA"/>
</dbReference>